<reference evidence="9 10" key="1">
    <citation type="journal article" date="2011" name="Int. J. Syst. Evol. Microbiol.">
        <title>Description of Undibacterium oligocarboniphilum sp. nov., isolated from purified water, and Undibacterium pigrum strain CCUG 49012 as the type strain of Undibacterium parvum sp. nov., and emended descriptions of the genus Undibacterium and the species Undibacterium pigrum.</title>
        <authorList>
            <person name="Eder W."/>
            <person name="Wanner G."/>
            <person name="Ludwig W."/>
            <person name="Busse H.J."/>
            <person name="Ziemke-Kageler F."/>
            <person name="Lang E."/>
        </authorList>
    </citation>
    <scope>NUCLEOTIDE SEQUENCE [LARGE SCALE GENOMIC DNA]</scope>
    <source>
        <strain evidence="9 10">DSM 23061</strain>
    </source>
</reference>
<dbReference type="PANTHER" id="PTHR30572:SF15">
    <property type="entry name" value="ABC TRANSPORTER PERMEASE"/>
    <property type="match status" value="1"/>
</dbReference>
<dbReference type="Proteomes" id="UP000275663">
    <property type="component" value="Chromosome"/>
</dbReference>
<proteinExistence type="predicted"/>
<protein>
    <submittedName>
        <fullName evidence="9">FtsX-like permease family protein</fullName>
    </submittedName>
</protein>
<dbReference type="EMBL" id="CP034464">
    <property type="protein sequence ID" value="AZP13098.1"/>
    <property type="molecule type" value="Genomic_DNA"/>
</dbReference>
<feature type="domain" description="ABC3 transporter permease C-terminal" evidence="7">
    <location>
        <begin position="261"/>
        <end position="381"/>
    </location>
</feature>
<evidence type="ECO:0000259" key="7">
    <source>
        <dbReference type="Pfam" id="PF02687"/>
    </source>
</evidence>
<feature type="transmembrane region" description="Helical" evidence="6">
    <location>
        <begin position="354"/>
        <end position="372"/>
    </location>
</feature>
<evidence type="ECO:0000256" key="6">
    <source>
        <dbReference type="SAM" id="Phobius"/>
    </source>
</evidence>
<keyword evidence="4 6" id="KW-1133">Transmembrane helix</keyword>
<dbReference type="RefSeq" id="WP_126128474.1">
    <property type="nucleotide sequence ID" value="NZ_CP034464.1"/>
</dbReference>
<keyword evidence="10" id="KW-1185">Reference proteome</keyword>
<evidence type="ECO:0000256" key="5">
    <source>
        <dbReference type="ARBA" id="ARBA00023136"/>
    </source>
</evidence>
<dbReference type="KEGG" id="upv:EJN92_14485"/>
<feature type="transmembrane region" description="Helical" evidence="6">
    <location>
        <begin position="21"/>
        <end position="40"/>
    </location>
</feature>
<accession>A0A3Q9BT84</accession>
<dbReference type="OrthoDB" id="241967at2"/>
<dbReference type="Pfam" id="PF02687">
    <property type="entry name" value="FtsX"/>
    <property type="match status" value="1"/>
</dbReference>
<sequence>MKQIPLSYIARNLWVRRVTTLLTAGGMALVVFVFATVLMMSEGIRATLVATGQVDNVLVLRKGAGAEINSGIDRGQAAIIESLPGIATNGNGLRLLSKEPVVLNNLPKRSNGKPSNVTVRGTSALALELRPQVQLKHGRMFRPGSSEIIAGQAIASGFRGAGLGETLHFAQRDWLVVGIFDSGKTGFDSEIWGDSEQMMAAFRRNAYSTIVFRLADQSAFDRLKSAIEADQRLQIEAKPEIQFYAEQSEALATFIRILGLSLSVIFSIGAVVGAMITMFASVAQRVGEIGTLRALGFRRTAVLLAFLLESLLLSLVGGVIGLFAASWMQTVDISTTNFQTFSELAFQFKLTPEIALKTLLFSLFMGFVGGFIPSWQAARMKIVDCLRAS</sequence>
<gene>
    <name evidence="9" type="ORF">EJN92_14485</name>
</gene>
<comment type="subcellular location">
    <subcellularLocation>
        <location evidence="1">Cell membrane</location>
        <topology evidence="1">Multi-pass membrane protein</topology>
    </subcellularLocation>
</comment>
<evidence type="ECO:0000259" key="8">
    <source>
        <dbReference type="Pfam" id="PF12704"/>
    </source>
</evidence>
<dbReference type="Pfam" id="PF12704">
    <property type="entry name" value="MacB_PCD"/>
    <property type="match status" value="1"/>
</dbReference>
<evidence type="ECO:0000256" key="3">
    <source>
        <dbReference type="ARBA" id="ARBA00022692"/>
    </source>
</evidence>
<evidence type="ECO:0000313" key="9">
    <source>
        <dbReference type="EMBL" id="AZP13098.1"/>
    </source>
</evidence>
<dbReference type="InterPro" id="IPR025857">
    <property type="entry name" value="MacB_PCD"/>
</dbReference>
<dbReference type="AlphaFoldDB" id="A0A3Q9BT84"/>
<evidence type="ECO:0000256" key="1">
    <source>
        <dbReference type="ARBA" id="ARBA00004651"/>
    </source>
</evidence>
<evidence type="ECO:0000256" key="4">
    <source>
        <dbReference type="ARBA" id="ARBA00022989"/>
    </source>
</evidence>
<organism evidence="9 10">
    <name type="scientific">Undibacterium parvum</name>
    <dbReference type="NCBI Taxonomy" id="401471"/>
    <lineage>
        <taxon>Bacteria</taxon>
        <taxon>Pseudomonadati</taxon>
        <taxon>Pseudomonadota</taxon>
        <taxon>Betaproteobacteria</taxon>
        <taxon>Burkholderiales</taxon>
        <taxon>Oxalobacteraceae</taxon>
        <taxon>Undibacterium</taxon>
    </lineage>
</organism>
<feature type="domain" description="MacB-like periplasmic core" evidence="8">
    <location>
        <begin position="20"/>
        <end position="229"/>
    </location>
</feature>
<evidence type="ECO:0000313" key="10">
    <source>
        <dbReference type="Proteomes" id="UP000275663"/>
    </source>
</evidence>
<dbReference type="PANTHER" id="PTHR30572">
    <property type="entry name" value="MEMBRANE COMPONENT OF TRANSPORTER-RELATED"/>
    <property type="match status" value="1"/>
</dbReference>
<keyword evidence="2" id="KW-1003">Cell membrane</keyword>
<feature type="transmembrane region" description="Helical" evidence="6">
    <location>
        <begin position="257"/>
        <end position="280"/>
    </location>
</feature>
<dbReference type="InterPro" id="IPR003838">
    <property type="entry name" value="ABC3_permease_C"/>
</dbReference>
<evidence type="ECO:0000256" key="2">
    <source>
        <dbReference type="ARBA" id="ARBA00022475"/>
    </source>
</evidence>
<dbReference type="InterPro" id="IPR050250">
    <property type="entry name" value="Macrolide_Exporter_MacB"/>
</dbReference>
<dbReference type="GO" id="GO:0005886">
    <property type="term" value="C:plasma membrane"/>
    <property type="evidence" value="ECO:0007669"/>
    <property type="project" value="UniProtKB-SubCell"/>
</dbReference>
<feature type="transmembrane region" description="Helical" evidence="6">
    <location>
        <begin position="301"/>
        <end position="328"/>
    </location>
</feature>
<keyword evidence="5 6" id="KW-0472">Membrane</keyword>
<keyword evidence="3 6" id="KW-0812">Transmembrane</keyword>
<name>A0A3Q9BT84_9BURK</name>
<dbReference type="GO" id="GO:0022857">
    <property type="term" value="F:transmembrane transporter activity"/>
    <property type="evidence" value="ECO:0007669"/>
    <property type="project" value="TreeGrafter"/>
</dbReference>